<keyword evidence="2" id="KW-0732">Signal</keyword>
<reference evidence="3 4" key="1">
    <citation type="journal article" date="2023" name="Proc. Natl. Acad. Sci. U.S.A.">
        <title>A global phylogenomic analysis of the shiitake genus Lentinula.</title>
        <authorList>
            <person name="Sierra-Patev S."/>
            <person name="Min B."/>
            <person name="Naranjo-Ortiz M."/>
            <person name="Looney B."/>
            <person name="Konkel Z."/>
            <person name="Slot J.C."/>
            <person name="Sakamoto Y."/>
            <person name="Steenwyk J.L."/>
            <person name="Rokas A."/>
            <person name="Carro J."/>
            <person name="Camarero S."/>
            <person name="Ferreira P."/>
            <person name="Molpeceres G."/>
            <person name="Ruiz-Duenas F.J."/>
            <person name="Serrano A."/>
            <person name="Henrissat B."/>
            <person name="Drula E."/>
            <person name="Hughes K.W."/>
            <person name="Mata J.L."/>
            <person name="Ishikawa N.K."/>
            <person name="Vargas-Isla R."/>
            <person name="Ushijima S."/>
            <person name="Smith C.A."/>
            <person name="Donoghue J."/>
            <person name="Ahrendt S."/>
            <person name="Andreopoulos W."/>
            <person name="He G."/>
            <person name="LaButti K."/>
            <person name="Lipzen A."/>
            <person name="Ng V."/>
            <person name="Riley R."/>
            <person name="Sandor L."/>
            <person name="Barry K."/>
            <person name="Martinez A.T."/>
            <person name="Xiao Y."/>
            <person name="Gibbons J.G."/>
            <person name="Terashima K."/>
            <person name="Grigoriev I.V."/>
            <person name="Hibbett D."/>
        </authorList>
    </citation>
    <scope>NUCLEOTIDE SEQUENCE [LARGE SCALE GENOMIC DNA]</scope>
    <source>
        <strain evidence="3 4">TFB7810</strain>
    </source>
</reference>
<evidence type="ECO:0000313" key="3">
    <source>
        <dbReference type="EMBL" id="KAJ3745978.1"/>
    </source>
</evidence>
<keyword evidence="4" id="KW-1185">Reference proteome</keyword>
<feature type="transmembrane region" description="Helical" evidence="1">
    <location>
        <begin position="103"/>
        <end position="123"/>
    </location>
</feature>
<dbReference type="AlphaFoldDB" id="A0A9W8P2X0"/>
<evidence type="ECO:0000256" key="1">
    <source>
        <dbReference type="SAM" id="Phobius"/>
    </source>
</evidence>
<keyword evidence="1" id="KW-0812">Transmembrane</keyword>
<evidence type="ECO:0000313" key="4">
    <source>
        <dbReference type="Proteomes" id="UP001142393"/>
    </source>
</evidence>
<proteinExistence type="predicted"/>
<feature type="signal peptide" evidence="2">
    <location>
        <begin position="1"/>
        <end position="25"/>
    </location>
</feature>
<protein>
    <recommendedName>
        <fullName evidence="5">Transmembrane protein</fullName>
    </recommendedName>
</protein>
<evidence type="ECO:0008006" key="5">
    <source>
        <dbReference type="Google" id="ProtNLM"/>
    </source>
</evidence>
<accession>A0A9W8P2X0</accession>
<name>A0A9W8P2X0_9AGAR</name>
<keyword evidence="1" id="KW-0472">Membrane</keyword>
<dbReference type="EMBL" id="JANVFU010000004">
    <property type="protein sequence ID" value="KAJ3745978.1"/>
    <property type="molecule type" value="Genomic_DNA"/>
</dbReference>
<comment type="caution">
    <text evidence="3">The sequence shown here is derived from an EMBL/GenBank/DDBJ whole genome shotgun (WGS) entry which is preliminary data.</text>
</comment>
<feature type="chain" id="PRO_5040792706" description="Transmembrane protein" evidence="2">
    <location>
        <begin position="26"/>
        <end position="180"/>
    </location>
</feature>
<keyword evidence="1" id="KW-1133">Transmembrane helix</keyword>
<sequence length="180" mass="19959">MPYCYRLITAVAFILSILSSHIVNGVPIAAIDSLVLRSHIPGTTFELSKSQNLTTVSVVYYHKAVATVITTHAFSKGSQAFVNLSHNIVRGAQSARITIDAQIYIRVPILILFIFIMLSLVSLRFTSEDEDEEDPEDFTTVVEKKEPLIGLCEEVHHGRYEHCGTAPSGYKEHKPDSSDP</sequence>
<gene>
    <name evidence="3" type="ORF">DFH05DRAFT_1483245</name>
</gene>
<organism evidence="3 4">
    <name type="scientific">Lentinula detonsa</name>
    <dbReference type="NCBI Taxonomy" id="2804962"/>
    <lineage>
        <taxon>Eukaryota</taxon>
        <taxon>Fungi</taxon>
        <taxon>Dikarya</taxon>
        <taxon>Basidiomycota</taxon>
        <taxon>Agaricomycotina</taxon>
        <taxon>Agaricomycetes</taxon>
        <taxon>Agaricomycetidae</taxon>
        <taxon>Agaricales</taxon>
        <taxon>Marasmiineae</taxon>
        <taxon>Omphalotaceae</taxon>
        <taxon>Lentinula</taxon>
    </lineage>
</organism>
<dbReference type="Proteomes" id="UP001142393">
    <property type="component" value="Unassembled WGS sequence"/>
</dbReference>
<evidence type="ECO:0000256" key="2">
    <source>
        <dbReference type="SAM" id="SignalP"/>
    </source>
</evidence>